<dbReference type="EMBL" id="CP079105">
    <property type="protein sequence ID" value="QXQ13698.1"/>
    <property type="molecule type" value="Genomic_DNA"/>
</dbReference>
<evidence type="ECO:0000313" key="2">
    <source>
        <dbReference type="EMBL" id="QXQ13698.1"/>
    </source>
</evidence>
<evidence type="ECO:0000256" key="1">
    <source>
        <dbReference type="SAM" id="SignalP"/>
    </source>
</evidence>
<accession>A0ABX8S777</accession>
<feature type="chain" id="PRO_5046798771" evidence="1">
    <location>
        <begin position="24"/>
        <end position="81"/>
    </location>
</feature>
<organism evidence="2 3">
    <name type="scientific">Skermania pinensis</name>
    <dbReference type="NCBI Taxonomy" id="39122"/>
    <lineage>
        <taxon>Bacteria</taxon>
        <taxon>Bacillati</taxon>
        <taxon>Actinomycetota</taxon>
        <taxon>Actinomycetes</taxon>
        <taxon>Mycobacteriales</taxon>
        <taxon>Gordoniaceae</taxon>
        <taxon>Skermania</taxon>
    </lineage>
</organism>
<evidence type="ECO:0000313" key="3">
    <source>
        <dbReference type="Proteomes" id="UP000887023"/>
    </source>
</evidence>
<protein>
    <submittedName>
        <fullName evidence="2">Uncharacterized protein</fullName>
    </submittedName>
</protein>
<name>A0ABX8S777_9ACTN</name>
<reference evidence="2" key="1">
    <citation type="submission" date="2021-07" db="EMBL/GenBank/DDBJ databases">
        <title>Candidatus Kaistella beijingensis sp. nov. isolated from a municipal wastewater treatment plant is involved in sludge foaming.</title>
        <authorList>
            <person name="Song Y."/>
            <person name="Liu S.-J."/>
        </authorList>
    </citation>
    <scope>NUCLEOTIDE SEQUENCE</scope>
    <source>
        <strain evidence="2">DSM 43998</strain>
    </source>
</reference>
<dbReference type="Proteomes" id="UP000887023">
    <property type="component" value="Chromosome"/>
</dbReference>
<keyword evidence="1" id="KW-0732">Signal</keyword>
<keyword evidence="3" id="KW-1185">Reference proteome</keyword>
<feature type="signal peptide" evidence="1">
    <location>
        <begin position="1"/>
        <end position="23"/>
    </location>
</feature>
<dbReference type="RefSeq" id="WP_066469391.1">
    <property type="nucleotide sequence ID" value="NZ_CBCRUZ010000005.1"/>
</dbReference>
<gene>
    <name evidence="2" type="ORF">KV203_18190</name>
</gene>
<sequence>MAGKIFLTIVAALAIATGSPAIAAALPTGSATGSATGLATGSATGSTGTGSTMAALGITCRLGVALTQLLNGGQPATYRCP</sequence>
<proteinExistence type="predicted"/>